<dbReference type="Proteomes" id="UP000789525">
    <property type="component" value="Unassembled WGS sequence"/>
</dbReference>
<keyword evidence="2" id="KW-1185">Reference proteome</keyword>
<comment type="caution">
    <text evidence="1">The sequence shown here is derived from an EMBL/GenBank/DDBJ whole genome shotgun (WGS) entry which is preliminary data.</text>
</comment>
<dbReference type="EMBL" id="CAJVPT010005416">
    <property type="protein sequence ID" value="CAG8519992.1"/>
    <property type="molecule type" value="Genomic_DNA"/>
</dbReference>
<evidence type="ECO:0000313" key="2">
    <source>
        <dbReference type="Proteomes" id="UP000789525"/>
    </source>
</evidence>
<proteinExistence type="predicted"/>
<sequence>LTEDWKEEYRPKDYIKELWYKDFLKPISQAELGEILQTLPNNKALGQLQINYKIFKKLSQDEKKILKRILNNFLRWEVTSTCWKQSYIYPIAKPKP</sequence>
<feature type="non-terminal residue" evidence="1">
    <location>
        <position position="1"/>
    </location>
</feature>
<organism evidence="1 2">
    <name type="scientific">Acaulospora colombiana</name>
    <dbReference type="NCBI Taxonomy" id="27376"/>
    <lineage>
        <taxon>Eukaryota</taxon>
        <taxon>Fungi</taxon>
        <taxon>Fungi incertae sedis</taxon>
        <taxon>Mucoromycota</taxon>
        <taxon>Glomeromycotina</taxon>
        <taxon>Glomeromycetes</taxon>
        <taxon>Diversisporales</taxon>
        <taxon>Acaulosporaceae</taxon>
        <taxon>Acaulospora</taxon>
    </lineage>
</organism>
<name>A0ACA9LAW3_9GLOM</name>
<gene>
    <name evidence="1" type="ORF">ACOLOM_LOCUS3610</name>
</gene>
<reference evidence="1" key="1">
    <citation type="submission" date="2021-06" db="EMBL/GenBank/DDBJ databases">
        <authorList>
            <person name="Kallberg Y."/>
            <person name="Tangrot J."/>
            <person name="Rosling A."/>
        </authorList>
    </citation>
    <scope>NUCLEOTIDE SEQUENCE</scope>
    <source>
        <strain evidence="1">CL356</strain>
    </source>
</reference>
<protein>
    <submittedName>
        <fullName evidence="1">3620_t:CDS:1</fullName>
    </submittedName>
</protein>
<accession>A0ACA9LAW3</accession>
<evidence type="ECO:0000313" key="1">
    <source>
        <dbReference type="EMBL" id="CAG8519992.1"/>
    </source>
</evidence>